<sequence length="108" mass="12116">MLLFKNIPEMGQVHATACLCFPGEHTLSYMLENFEHTVGKLAFSDTTAVKKTKILLADFGLVWSADKTGLPLEIDLNFVKTKHKKKISAVFNRNFGKFNSLVLDTIVK</sequence>
<name>A0ACC2S9Y0_9FUNG</name>
<dbReference type="Proteomes" id="UP001165960">
    <property type="component" value="Unassembled WGS sequence"/>
</dbReference>
<evidence type="ECO:0000313" key="2">
    <source>
        <dbReference type="Proteomes" id="UP001165960"/>
    </source>
</evidence>
<gene>
    <name evidence="1" type="ORF">DSO57_1005648</name>
</gene>
<proteinExistence type="predicted"/>
<organism evidence="1 2">
    <name type="scientific">Entomophthora muscae</name>
    <dbReference type="NCBI Taxonomy" id="34485"/>
    <lineage>
        <taxon>Eukaryota</taxon>
        <taxon>Fungi</taxon>
        <taxon>Fungi incertae sedis</taxon>
        <taxon>Zoopagomycota</taxon>
        <taxon>Entomophthoromycotina</taxon>
        <taxon>Entomophthoromycetes</taxon>
        <taxon>Entomophthorales</taxon>
        <taxon>Entomophthoraceae</taxon>
        <taxon>Entomophthora</taxon>
    </lineage>
</organism>
<accession>A0ACC2S9Y0</accession>
<keyword evidence="2" id="KW-1185">Reference proteome</keyword>
<reference evidence="1" key="1">
    <citation type="submission" date="2022-04" db="EMBL/GenBank/DDBJ databases">
        <title>Genome of the entomopathogenic fungus Entomophthora muscae.</title>
        <authorList>
            <person name="Elya C."/>
            <person name="Lovett B.R."/>
            <person name="Lee E."/>
            <person name="Macias A.M."/>
            <person name="Hajek A.E."/>
            <person name="De Bivort B.L."/>
            <person name="Kasson M.T."/>
            <person name="De Fine Licht H.H."/>
            <person name="Stajich J.E."/>
        </authorList>
    </citation>
    <scope>NUCLEOTIDE SEQUENCE</scope>
    <source>
        <strain evidence="1">Berkeley</strain>
    </source>
</reference>
<dbReference type="EMBL" id="QTSX02005695">
    <property type="protein sequence ID" value="KAJ9059149.1"/>
    <property type="molecule type" value="Genomic_DNA"/>
</dbReference>
<protein>
    <submittedName>
        <fullName evidence="1">Uncharacterized protein</fullName>
    </submittedName>
</protein>
<evidence type="ECO:0000313" key="1">
    <source>
        <dbReference type="EMBL" id="KAJ9059149.1"/>
    </source>
</evidence>
<comment type="caution">
    <text evidence="1">The sequence shown here is derived from an EMBL/GenBank/DDBJ whole genome shotgun (WGS) entry which is preliminary data.</text>
</comment>